<dbReference type="InterPro" id="IPR029044">
    <property type="entry name" value="Nucleotide-diphossugar_trans"/>
</dbReference>
<proteinExistence type="predicted"/>
<gene>
    <name evidence="2" type="ORF">CA85_43600</name>
</gene>
<accession>A0A5C5X043</accession>
<dbReference type="AlphaFoldDB" id="A0A5C5X043"/>
<dbReference type="Pfam" id="PF00535">
    <property type="entry name" value="Glycos_transf_2"/>
    <property type="match status" value="1"/>
</dbReference>
<keyword evidence="3" id="KW-1185">Reference proteome</keyword>
<keyword evidence="2" id="KW-0808">Transferase</keyword>
<protein>
    <submittedName>
        <fullName evidence="2">Glycosyl transferase family 2</fullName>
    </submittedName>
</protein>
<dbReference type="EMBL" id="SJPK01000014">
    <property type="protein sequence ID" value="TWT56357.1"/>
    <property type="molecule type" value="Genomic_DNA"/>
</dbReference>
<sequence>MPDAVTLVVPTHNRTHFLRRLLLYLDQRSFDLPILVVDSSNAEAATENEVLIDSYCDRLRIRYRHSDQSFGTKCVAALGSVATPYTVFCADDDFLMPESVQKCVEFLEQNETYHCASGIWVQVEAKRSNRCSQFRCDQIDDDCPKRRFEKLAGNWFSNFYSVYRTEPLRRAWQVADGATDYNDARIFLELMLCQLGVIYGKTAVLPHTHYLFELHGDNDSSLLPLIANGEKANRLYDQFENSLAGELADSAGESPETAKHTVRKHYGYLRTGQSVKSNYRPTGVRKYARKLRQSVAKIRDGISRHPTKVWTRRRLRPGHVYLQSDAWRCAIEMTGRFPAGMNAEQLATERSRTPANHAAA</sequence>
<reference evidence="2 3" key="1">
    <citation type="submission" date="2019-02" db="EMBL/GenBank/DDBJ databases">
        <title>Deep-cultivation of Planctomycetes and their phenomic and genomic characterization uncovers novel biology.</title>
        <authorList>
            <person name="Wiegand S."/>
            <person name="Jogler M."/>
            <person name="Boedeker C."/>
            <person name="Pinto D."/>
            <person name="Vollmers J."/>
            <person name="Rivas-Marin E."/>
            <person name="Kohn T."/>
            <person name="Peeters S.H."/>
            <person name="Heuer A."/>
            <person name="Rast P."/>
            <person name="Oberbeckmann S."/>
            <person name="Bunk B."/>
            <person name="Jeske O."/>
            <person name="Meyerdierks A."/>
            <person name="Storesund J.E."/>
            <person name="Kallscheuer N."/>
            <person name="Luecker S."/>
            <person name="Lage O.M."/>
            <person name="Pohl T."/>
            <person name="Merkel B.J."/>
            <person name="Hornburger P."/>
            <person name="Mueller R.-W."/>
            <person name="Bruemmer F."/>
            <person name="Labrenz M."/>
            <person name="Spormann A.M."/>
            <person name="Op Den Camp H."/>
            <person name="Overmann J."/>
            <person name="Amann R."/>
            <person name="Jetten M.S.M."/>
            <person name="Mascher T."/>
            <person name="Medema M.H."/>
            <person name="Devos D.P."/>
            <person name="Kaster A.-K."/>
            <person name="Ovreas L."/>
            <person name="Rohde M."/>
            <person name="Galperin M.Y."/>
            <person name="Jogler C."/>
        </authorList>
    </citation>
    <scope>NUCLEOTIDE SEQUENCE [LARGE SCALE GENOMIC DNA]</scope>
    <source>
        <strain evidence="2 3">CA85</strain>
    </source>
</reference>
<evidence type="ECO:0000313" key="3">
    <source>
        <dbReference type="Proteomes" id="UP000318053"/>
    </source>
</evidence>
<dbReference type="GO" id="GO:0016740">
    <property type="term" value="F:transferase activity"/>
    <property type="evidence" value="ECO:0007669"/>
    <property type="project" value="UniProtKB-KW"/>
</dbReference>
<dbReference type="NCBIfam" id="TIGR04440">
    <property type="entry name" value="glyco_TIGR04440"/>
    <property type="match status" value="1"/>
</dbReference>
<dbReference type="Proteomes" id="UP000318053">
    <property type="component" value="Unassembled WGS sequence"/>
</dbReference>
<evidence type="ECO:0000259" key="1">
    <source>
        <dbReference type="Pfam" id="PF00535"/>
    </source>
</evidence>
<dbReference type="InterPro" id="IPR031042">
    <property type="entry name" value="Glyco_TIGR04440"/>
</dbReference>
<evidence type="ECO:0000313" key="2">
    <source>
        <dbReference type="EMBL" id="TWT56357.1"/>
    </source>
</evidence>
<dbReference type="CDD" id="cd00761">
    <property type="entry name" value="Glyco_tranf_GTA_type"/>
    <property type="match status" value="1"/>
</dbReference>
<dbReference type="Gene3D" id="3.90.550.10">
    <property type="entry name" value="Spore Coat Polysaccharide Biosynthesis Protein SpsA, Chain A"/>
    <property type="match status" value="1"/>
</dbReference>
<name>A0A5C5X043_9BACT</name>
<feature type="domain" description="Glycosyltransferase 2-like" evidence="1">
    <location>
        <begin position="7"/>
        <end position="134"/>
    </location>
</feature>
<dbReference type="InterPro" id="IPR001173">
    <property type="entry name" value="Glyco_trans_2-like"/>
</dbReference>
<dbReference type="RefSeq" id="WP_186775088.1">
    <property type="nucleotide sequence ID" value="NZ_SJPK01000014.1"/>
</dbReference>
<comment type="caution">
    <text evidence="2">The sequence shown here is derived from an EMBL/GenBank/DDBJ whole genome shotgun (WGS) entry which is preliminary data.</text>
</comment>
<dbReference type="SUPFAM" id="SSF53448">
    <property type="entry name" value="Nucleotide-diphospho-sugar transferases"/>
    <property type="match status" value="1"/>
</dbReference>
<organism evidence="2 3">
    <name type="scientific">Allorhodopirellula solitaria</name>
    <dbReference type="NCBI Taxonomy" id="2527987"/>
    <lineage>
        <taxon>Bacteria</taxon>
        <taxon>Pseudomonadati</taxon>
        <taxon>Planctomycetota</taxon>
        <taxon>Planctomycetia</taxon>
        <taxon>Pirellulales</taxon>
        <taxon>Pirellulaceae</taxon>
        <taxon>Allorhodopirellula</taxon>
    </lineage>
</organism>